<dbReference type="Pfam" id="PF00004">
    <property type="entry name" value="AAA"/>
    <property type="match status" value="1"/>
</dbReference>
<feature type="region of interest" description="Disordered" evidence="1">
    <location>
        <begin position="537"/>
        <end position="577"/>
    </location>
</feature>
<reference evidence="3 4" key="1">
    <citation type="journal article" date="2023" name="bioRxiv">
        <title>High-quality genome assemblies of four members of thePodospora anserinaspecies complex.</title>
        <authorList>
            <person name="Ament-Velasquez S.L."/>
            <person name="Vogan A.A."/>
            <person name="Wallerman O."/>
            <person name="Hartmann F."/>
            <person name="Gautier V."/>
            <person name="Silar P."/>
            <person name="Giraud T."/>
            <person name="Johannesson H."/>
        </authorList>
    </citation>
    <scope>NUCLEOTIDE SEQUENCE [LARGE SCALE GENOMIC DNA]</scope>
    <source>
        <strain evidence="3 4">CBS 112042</strain>
    </source>
</reference>
<evidence type="ECO:0000313" key="3">
    <source>
        <dbReference type="EMBL" id="KAK4649739.1"/>
    </source>
</evidence>
<keyword evidence="4" id="KW-1185">Reference proteome</keyword>
<protein>
    <recommendedName>
        <fullName evidence="2">AAA+ ATPase domain-containing protein</fullName>
    </recommendedName>
</protein>
<dbReference type="SMART" id="SM00382">
    <property type="entry name" value="AAA"/>
    <property type="match status" value="1"/>
</dbReference>
<feature type="compositionally biased region" description="Acidic residues" evidence="1">
    <location>
        <begin position="145"/>
        <end position="158"/>
    </location>
</feature>
<dbReference type="GeneID" id="87891213"/>
<evidence type="ECO:0000313" key="4">
    <source>
        <dbReference type="Proteomes" id="UP001322138"/>
    </source>
</evidence>
<dbReference type="InterPro" id="IPR027417">
    <property type="entry name" value="P-loop_NTPase"/>
</dbReference>
<feature type="compositionally biased region" description="Polar residues" evidence="1">
    <location>
        <begin position="75"/>
        <end position="86"/>
    </location>
</feature>
<feature type="region of interest" description="Disordered" evidence="1">
    <location>
        <begin position="133"/>
        <end position="166"/>
    </location>
</feature>
<dbReference type="SUPFAM" id="SSF52540">
    <property type="entry name" value="P-loop containing nucleoside triphosphate hydrolases"/>
    <property type="match status" value="1"/>
</dbReference>
<dbReference type="InterPro" id="IPR003959">
    <property type="entry name" value="ATPase_AAA_core"/>
</dbReference>
<dbReference type="Proteomes" id="UP001322138">
    <property type="component" value="Unassembled WGS sequence"/>
</dbReference>
<gene>
    <name evidence="3" type="ORF">QC761_0024450</name>
</gene>
<dbReference type="Pfam" id="PF22942">
    <property type="entry name" value="DUF7025"/>
    <property type="match status" value="1"/>
</dbReference>
<feature type="region of interest" description="Disordered" evidence="1">
    <location>
        <begin position="1"/>
        <end position="97"/>
    </location>
</feature>
<dbReference type="EMBL" id="JAFFGZ010000001">
    <property type="protein sequence ID" value="KAK4649739.1"/>
    <property type="molecule type" value="Genomic_DNA"/>
</dbReference>
<dbReference type="InterPro" id="IPR054289">
    <property type="entry name" value="DUF7025"/>
</dbReference>
<feature type="domain" description="AAA+ ATPase" evidence="2">
    <location>
        <begin position="744"/>
        <end position="884"/>
    </location>
</feature>
<evidence type="ECO:0000259" key="2">
    <source>
        <dbReference type="SMART" id="SM00382"/>
    </source>
</evidence>
<dbReference type="PANTHER" id="PTHR46411:SF4">
    <property type="entry name" value="AAA+ ATPASE DOMAIN-CONTAINING PROTEIN"/>
    <property type="match status" value="1"/>
</dbReference>
<accession>A0ABR0G1X7</accession>
<dbReference type="PANTHER" id="PTHR46411">
    <property type="entry name" value="FAMILY ATPASE, PUTATIVE-RELATED"/>
    <property type="match status" value="1"/>
</dbReference>
<dbReference type="Gene3D" id="3.40.50.300">
    <property type="entry name" value="P-loop containing nucleotide triphosphate hydrolases"/>
    <property type="match status" value="1"/>
</dbReference>
<feature type="compositionally biased region" description="Pro residues" evidence="1">
    <location>
        <begin position="557"/>
        <end position="572"/>
    </location>
</feature>
<dbReference type="InterPro" id="IPR003593">
    <property type="entry name" value="AAA+_ATPase"/>
</dbReference>
<feature type="compositionally biased region" description="Basic and acidic residues" evidence="1">
    <location>
        <begin position="50"/>
        <end position="61"/>
    </location>
</feature>
<organism evidence="3 4">
    <name type="scientific">Podospora bellae-mahoneyi</name>
    <dbReference type="NCBI Taxonomy" id="2093777"/>
    <lineage>
        <taxon>Eukaryota</taxon>
        <taxon>Fungi</taxon>
        <taxon>Dikarya</taxon>
        <taxon>Ascomycota</taxon>
        <taxon>Pezizomycotina</taxon>
        <taxon>Sordariomycetes</taxon>
        <taxon>Sordariomycetidae</taxon>
        <taxon>Sordariales</taxon>
        <taxon>Podosporaceae</taxon>
        <taxon>Podospora</taxon>
    </lineage>
</organism>
<evidence type="ECO:0000256" key="1">
    <source>
        <dbReference type="SAM" id="MobiDB-lite"/>
    </source>
</evidence>
<dbReference type="RefSeq" id="XP_062738714.1">
    <property type="nucleotide sequence ID" value="XM_062872113.1"/>
</dbReference>
<name>A0ABR0G1X7_9PEZI</name>
<proteinExistence type="predicted"/>
<dbReference type="Pfam" id="PF23232">
    <property type="entry name" value="AAA_lid_13"/>
    <property type="match status" value="1"/>
</dbReference>
<dbReference type="InterPro" id="IPR056599">
    <property type="entry name" value="AAA_lid_fung"/>
</dbReference>
<comment type="caution">
    <text evidence="3">The sequence shown here is derived from an EMBL/GenBank/DDBJ whole genome shotgun (WGS) entry which is preliminary data.</text>
</comment>
<feature type="compositionally biased region" description="Low complexity" evidence="1">
    <location>
        <begin position="1"/>
        <end position="13"/>
    </location>
</feature>
<sequence length="1012" mass="114433">MSGSSGYQSSGYSKDFPMASLQPPSSKSVEQPVPPKDCGLSTGKTTTPEAIHEPYLDDLGDKPPPPGAVEDGKTPNGQTEKATPETSKPGAETWSSPVPLYCTVNGRSHSILTDFGLSICPRCDINLLETPRRGVTDDQAGPAESADDSADESADERDDGLTDKDYNPACHCPHCNRFRLRKSFKHVPLRQQETGEEHNQQPMVAYSVEYLDREEGHIGIRPWPTTFDLEVARQGVLKYKASVFSVVTVLKTSHAPEVFRYISDDLRRNRVSRIMEDPDVTVNVHATKIVVGSQALLKALRMVVRYYPQLDLEGRSLELDEPYAVIGHHLEELESLRKGTWAEKQAPDSIPRVASEPGADDDEDLNAKAGEHLGLLLDYLHANVYKDRIPAERSLHQRNLCTFEMLWLLFKPGTTVYVEFRGNLAAHVVQSVVSDAAILSDPKQRLTPYKIRLWSLTYDGRFVGRSSTEVVLPPFGGERAITSLKVFPCEYFDKSDGGKTKRRLEENGKKWYNLLLGKQVRYRGELFDKGSLEARDSLRMRERIGPNPSKGPNREQLPPPPPPPPWIPPPMDPFMRGASREVTRQGPLDGRVYIDSAAYYTQWPGAAPEICNTNDIGQNLAMCGCEECYGRRPHPPPNFPYASYDLLDPTRVKDLNLGPGDHDPNHRYLLCDSLLYGIVLKSRTWETFDVARCFEPNINPGAIDTLVMPAPRKQMIKALVQKFTDPKDSLATSWRADFIENKGEGQIFLLHGGPGVGKTYFISESSRITSNVLYQTAECIAEYTNRPLLSLTCGDIGINEIRMEQQLSKWFRLAEKWGAVMLIDEADVYLERRVVSDLERNSLVSVFLRCIEYYRGILFLTTNRVGHFDDAFVSRIHVVIKYDPLSEDNRHQIWTQFFDKLTDERQDFIITGRAKQYVLEDDIIKKLEWNGREIRNAFQTAVALAEFRFLQKGDKSKHEGPTLDQKDFEQVCDMTRQFKEYLHDLHGLDEEGRAYNARARAGNQDWVRSTAK</sequence>